<dbReference type="SUPFAM" id="SSF52833">
    <property type="entry name" value="Thioredoxin-like"/>
    <property type="match status" value="1"/>
</dbReference>
<accession>A0A0C3GTR8</accession>
<name>A0A0C3GTR8_OIDMZ</name>
<dbReference type="STRING" id="913774.A0A0C3GTR8"/>
<dbReference type="InterPro" id="IPR036249">
    <property type="entry name" value="Thioredoxin-like_sf"/>
</dbReference>
<dbReference type="HOGENOM" id="CLU_011226_15_0_1"/>
<dbReference type="PROSITE" id="PS50404">
    <property type="entry name" value="GST_NTER"/>
    <property type="match status" value="1"/>
</dbReference>
<proteinExistence type="inferred from homology"/>
<reference evidence="5" key="2">
    <citation type="submission" date="2015-01" db="EMBL/GenBank/DDBJ databases">
        <title>Evolutionary Origins and Diversification of the Mycorrhizal Mutualists.</title>
        <authorList>
            <consortium name="DOE Joint Genome Institute"/>
            <consortium name="Mycorrhizal Genomics Consortium"/>
            <person name="Kohler A."/>
            <person name="Kuo A."/>
            <person name="Nagy L.G."/>
            <person name="Floudas D."/>
            <person name="Copeland A."/>
            <person name="Barry K.W."/>
            <person name="Cichocki N."/>
            <person name="Veneault-Fourrey C."/>
            <person name="LaButti K."/>
            <person name="Lindquist E.A."/>
            <person name="Lipzen A."/>
            <person name="Lundell T."/>
            <person name="Morin E."/>
            <person name="Murat C."/>
            <person name="Riley R."/>
            <person name="Ohm R."/>
            <person name="Sun H."/>
            <person name="Tunlid A."/>
            <person name="Henrissat B."/>
            <person name="Grigoriev I.V."/>
            <person name="Hibbett D.S."/>
            <person name="Martin F."/>
        </authorList>
    </citation>
    <scope>NUCLEOTIDE SEQUENCE [LARGE SCALE GENOMIC DNA]</scope>
    <source>
        <strain evidence="5">Zn</strain>
    </source>
</reference>
<keyword evidence="5" id="KW-1185">Reference proteome</keyword>
<dbReference type="PANTHER" id="PTHR44051">
    <property type="entry name" value="GLUTATHIONE S-TRANSFERASE-RELATED"/>
    <property type="match status" value="1"/>
</dbReference>
<evidence type="ECO:0000313" key="5">
    <source>
        <dbReference type="Proteomes" id="UP000054321"/>
    </source>
</evidence>
<dbReference type="Pfam" id="PF14497">
    <property type="entry name" value="GST_C_3"/>
    <property type="match status" value="1"/>
</dbReference>
<protein>
    <recommendedName>
        <fullName evidence="6">GST N-terminal domain-containing protein</fullName>
    </recommendedName>
</protein>
<dbReference type="AlphaFoldDB" id="A0A0C3GTR8"/>
<dbReference type="PANTHER" id="PTHR44051:SF9">
    <property type="entry name" value="GLUTATHIONE S-TRANSFERASE 1"/>
    <property type="match status" value="1"/>
</dbReference>
<dbReference type="Gene3D" id="1.20.1050.10">
    <property type="match status" value="1"/>
</dbReference>
<dbReference type="InterPro" id="IPR010987">
    <property type="entry name" value="Glutathione-S-Trfase_C-like"/>
</dbReference>
<dbReference type="SUPFAM" id="SSF47616">
    <property type="entry name" value="GST C-terminal domain-like"/>
    <property type="match status" value="1"/>
</dbReference>
<gene>
    <name evidence="4" type="ORF">OIDMADRAFT_125806</name>
</gene>
<dbReference type="SFLD" id="SFLDS00019">
    <property type="entry name" value="Glutathione_Transferase_(cytos"/>
    <property type="match status" value="1"/>
</dbReference>
<evidence type="ECO:0000256" key="1">
    <source>
        <dbReference type="ARBA" id="ARBA00007409"/>
    </source>
</evidence>
<dbReference type="CDD" id="cd03046">
    <property type="entry name" value="GST_N_GTT1_like"/>
    <property type="match status" value="1"/>
</dbReference>
<dbReference type="InterPro" id="IPR040079">
    <property type="entry name" value="Glutathione_S-Trfase"/>
</dbReference>
<dbReference type="InterPro" id="IPR004045">
    <property type="entry name" value="Glutathione_S-Trfase_N"/>
</dbReference>
<dbReference type="PROSITE" id="PS50405">
    <property type="entry name" value="GST_CTER"/>
    <property type="match status" value="1"/>
</dbReference>
<dbReference type="Proteomes" id="UP000054321">
    <property type="component" value="Unassembled WGS sequence"/>
</dbReference>
<evidence type="ECO:0000313" key="4">
    <source>
        <dbReference type="EMBL" id="KIM99455.1"/>
    </source>
</evidence>
<evidence type="ECO:0008006" key="6">
    <source>
        <dbReference type="Google" id="ProtNLM"/>
    </source>
</evidence>
<dbReference type="Gene3D" id="3.40.30.10">
    <property type="entry name" value="Glutaredoxin"/>
    <property type="match status" value="1"/>
</dbReference>
<comment type="similarity">
    <text evidence="1">Belongs to the GST superfamily.</text>
</comment>
<dbReference type="OrthoDB" id="2309723at2759"/>
<reference evidence="4 5" key="1">
    <citation type="submission" date="2014-04" db="EMBL/GenBank/DDBJ databases">
        <authorList>
            <consortium name="DOE Joint Genome Institute"/>
            <person name="Kuo A."/>
            <person name="Martino E."/>
            <person name="Perotto S."/>
            <person name="Kohler A."/>
            <person name="Nagy L.G."/>
            <person name="Floudas D."/>
            <person name="Copeland A."/>
            <person name="Barry K.W."/>
            <person name="Cichocki N."/>
            <person name="Veneault-Fourrey C."/>
            <person name="LaButti K."/>
            <person name="Lindquist E.A."/>
            <person name="Lipzen A."/>
            <person name="Lundell T."/>
            <person name="Morin E."/>
            <person name="Murat C."/>
            <person name="Sun H."/>
            <person name="Tunlid A."/>
            <person name="Henrissat B."/>
            <person name="Grigoriev I.V."/>
            <person name="Hibbett D.S."/>
            <person name="Martin F."/>
            <person name="Nordberg H.P."/>
            <person name="Cantor M.N."/>
            <person name="Hua S.X."/>
        </authorList>
    </citation>
    <scope>NUCLEOTIDE SEQUENCE [LARGE SCALE GENOMIC DNA]</scope>
    <source>
        <strain evidence="4 5">Zn</strain>
    </source>
</reference>
<dbReference type="EMBL" id="KN832878">
    <property type="protein sequence ID" value="KIM99455.1"/>
    <property type="molecule type" value="Genomic_DNA"/>
</dbReference>
<dbReference type="InterPro" id="IPR036282">
    <property type="entry name" value="Glutathione-S-Trfase_C_sf"/>
</dbReference>
<dbReference type="Pfam" id="PF13417">
    <property type="entry name" value="GST_N_3"/>
    <property type="match status" value="1"/>
</dbReference>
<dbReference type="InterPro" id="IPR004046">
    <property type="entry name" value="GST_C"/>
</dbReference>
<evidence type="ECO:0000259" key="3">
    <source>
        <dbReference type="PROSITE" id="PS50405"/>
    </source>
</evidence>
<sequence length="232" mass="26373">MIKPEGQKGGVPTLHHLSNSQSQRILWLLEELGIEYNLVLHSRVEHRAPKEMTKVQRLGRSPTLVTAEGRSIIESSAISAYLLKTYDSEGRFAGEDWIRDEELTSFAGASMGIINTLELTLEIVAGRTPWPFVYIMRAARRGFNKAFTGAEFQKNLEYLESELGEREWFNGTHMSRSDVMLIWPVDNIAVRGWVDLAKDYPKVDAWRKRILSSPAWKRGLEKGNGYDLTSFG</sequence>
<organism evidence="4 5">
    <name type="scientific">Oidiodendron maius (strain Zn)</name>
    <dbReference type="NCBI Taxonomy" id="913774"/>
    <lineage>
        <taxon>Eukaryota</taxon>
        <taxon>Fungi</taxon>
        <taxon>Dikarya</taxon>
        <taxon>Ascomycota</taxon>
        <taxon>Pezizomycotina</taxon>
        <taxon>Leotiomycetes</taxon>
        <taxon>Leotiomycetes incertae sedis</taxon>
        <taxon>Myxotrichaceae</taxon>
        <taxon>Oidiodendron</taxon>
    </lineage>
</organism>
<feature type="domain" description="GST N-terminal" evidence="2">
    <location>
        <begin position="9"/>
        <end position="90"/>
    </location>
</feature>
<evidence type="ECO:0000259" key="2">
    <source>
        <dbReference type="PROSITE" id="PS50404"/>
    </source>
</evidence>
<dbReference type="InParanoid" id="A0A0C3GTR8"/>
<feature type="domain" description="GST C-terminal" evidence="3">
    <location>
        <begin position="100"/>
        <end position="231"/>
    </location>
</feature>